<evidence type="ECO:0000256" key="1">
    <source>
        <dbReference type="SAM" id="Phobius"/>
    </source>
</evidence>
<keyword evidence="1" id="KW-1133">Transmembrane helix</keyword>
<accession>A0A328DTC2</accession>
<dbReference type="Proteomes" id="UP000249390">
    <property type="component" value="Unassembled WGS sequence"/>
</dbReference>
<evidence type="ECO:0000313" key="2">
    <source>
        <dbReference type="EMBL" id="RAL48904.1"/>
    </source>
</evidence>
<protein>
    <recommendedName>
        <fullName evidence="4">Transmembrane protein</fullName>
    </recommendedName>
</protein>
<gene>
    <name evidence="2" type="ORF">DM860_001224</name>
</gene>
<comment type="caution">
    <text evidence="2">The sequence shown here is derived from an EMBL/GenBank/DDBJ whole genome shotgun (WGS) entry which is preliminary data.</text>
</comment>
<dbReference type="EMBL" id="NQVE01000097">
    <property type="protein sequence ID" value="RAL48904.1"/>
    <property type="molecule type" value="Genomic_DNA"/>
</dbReference>
<reference evidence="2 3" key="1">
    <citation type="submission" date="2018-06" db="EMBL/GenBank/DDBJ databases">
        <title>The Genome of Cuscuta australis (Dodder) Provides Insight into the Evolution of Plant Parasitism.</title>
        <authorList>
            <person name="Liu H."/>
        </authorList>
    </citation>
    <scope>NUCLEOTIDE SEQUENCE [LARGE SCALE GENOMIC DNA]</scope>
    <source>
        <strain evidence="3">cv. Yunnan</strain>
        <tissue evidence="2">Vines</tissue>
    </source>
</reference>
<evidence type="ECO:0000313" key="3">
    <source>
        <dbReference type="Proteomes" id="UP000249390"/>
    </source>
</evidence>
<dbReference type="PANTHER" id="PTHR33306:SF5">
    <property type="entry name" value="OXIDOREDUCTASE_TRANSITION METAL ION-BINDING PROTEIN"/>
    <property type="match status" value="1"/>
</dbReference>
<keyword evidence="1" id="KW-0472">Membrane</keyword>
<feature type="transmembrane region" description="Helical" evidence="1">
    <location>
        <begin position="19"/>
        <end position="36"/>
    </location>
</feature>
<evidence type="ECO:0008006" key="4">
    <source>
        <dbReference type="Google" id="ProtNLM"/>
    </source>
</evidence>
<feature type="transmembrane region" description="Helical" evidence="1">
    <location>
        <begin position="48"/>
        <end position="66"/>
    </location>
</feature>
<dbReference type="PANTHER" id="PTHR33306">
    <property type="entry name" value="EXPRESSED PROTEIN-RELATED-RELATED"/>
    <property type="match status" value="1"/>
</dbReference>
<feature type="transmembrane region" description="Helical" evidence="1">
    <location>
        <begin position="103"/>
        <end position="121"/>
    </location>
</feature>
<keyword evidence="1" id="KW-0812">Transmembrane</keyword>
<organism evidence="2 3">
    <name type="scientific">Cuscuta australis</name>
    <dbReference type="NCBI Taxonomy" id="267555"/>
    <lineage>
        <taxon>Eukaryota</taxon>
        <taxon>Viridiplantae</taxon>
        <taxon>Streptophyta</taxon>
        <taxon>Embryophyta</taxon>
        <taxon>Tracheophyta</taxon>
        <taxon>Spermatophyta</taxon>
        <taxon>Magnoliopsida</taxon>
        <taxon>eudicotyledons</taxon>
        <taxon>Gunneridae</taxon>
        <taxon>Pentapetalae</taxon>
        <taxon>asterids</taxon>
        <taxon>lamiids</taxon>
        <taxon>Solanales</taxon>
        <taxon>Convolvulaceae</taxon>
        <taxon>Cuscuteae</taxon>
        <taxon>Cuscuta</taxon>
        <taxon>Cuscuta subgen. Grammica</taxon>
        <taxon>Cuscuta sect. Cleistogrammica</taxon>
    </lineage>
</organism>
<dbReference type="AlphaFoldDB" id="A0A328DTC2"/>
<keyword evidence="3" id="KW-1185">Reference proteome</keyword>
<sequence>MAGDYSQSSSSSSSFQPHLCFFIATLFMFMGITWYTNYESILEGVVDQIKLLLMLSPLLLLLALHLSSKLLENGRSPLLLLFFFFSPLPDEATGPASRGAGSSTPWGVGLLLVLLLFMVSYRSDFRDRWFPLLWR</sequence>
<name>A0A328DTC2_9ASTE</name>
<proteinExistence type="predicted"/>